<dbReference type="PANTHER" id="PTHR30537:SF5">
    <property type="entry name" value="HTH-TYPE TRANSCRIPTIONAL ACTIVATOR TTDR-RELATED"/>
    <property type="match status" value="1"/>
</dbReference>
<name>A0A5U8AFA8_SALER</name>
<evidence type="ECO:0000313" key="6">
    <source>
        <dbReference type="EMBL" id="EBR6700906.1"/>
    </source>
</evidence>
<comment type="similarity">
    <text evidence="1">Belongs to the LysR transcriptional regulatory family.</text>
</comment>
<feature type="domain" description="HTH lysR-type" evidence="5">
    <location>
        <begin position="11"/>
        <end position="66"/>
    </location>
</feature>
<sequence length="311" mass="34853">MKNINELTEVLSGLTLFVQVVEKGSFSAAGRALSMSPSSVSRMIDRLEKRLNVILFTRTTRALLITEAGQEIYGQALTVIAATNALFSQADSYSDKPRGLLRITAPNTLGKILLTPFLPSFLRCYPEINVELNLTDRLVNLTHENYDLALRVTDAPPVNMVARALMPVDYVLVCAQGYDIKLPEIPAKLSQHNIFFPGDPRFHGEWRFWLHDHQESMQLTPRLMINNSDAMIDAILQGVGIALIPTFIAARYLQNGQLKRVLPDWRIENPIPATAWAITLPSRLLPLKTRVFIDDFMTWLKATREPGGNTG</sequence>
<evidence type="ECO:0000256" key="4">
    <source>
        <dbReference type="ARBA" id="ARBA00023163"/>
    </source>
</evidence>
<comment type="caution">
    <text evidence="6">The sequence shown here is derived from an EMBL/GenBank/DDBJ whole genome shotgun (WGS) entry which is preliminary data.</text>
</comment>
<dbReference type="EMBL" id="AAGTAG010000003">
    <property type="protein sequence ID" value="EBR6700906.1"/>
    <property type="molecule type" value="Genomic_DNA"/>
</dbReference>
<evidence type="ECO:0000256" key="1">
    <source>
        <dbReference type="ARBA" id="ARBA00009437"/>
    </source>
</evidence>
<dbReference type="InterPro" id="IPR036388">
    <property type="entry name" value="WH-like_DNA-bd_sf"/>
</dbReference>
<dbReference type="InterPro" id="IPR058163">
    <property type="entry name" value="LysR-type_TF_proteobact-type"/>
</dbReference>
<organism evidence="6">
    <name type="scientific">Salmonella enterica</name>
    <name type="common">Salmonella choleraesuis</name>
    <dbReference type="NCBI Taxonomy" id="28901"/>
    <lineage>
        <taxon>Bacteria</taxon>
        <taxon>Pseudomonadati</taxon>
        <taxon>Pseudomonadota</taxon>
        <taxon>Gammaproteobacteria</taxon>
        <taxon>Enterobacterales</taxon>
        <taxon>Enterobacteriaceae</taxon>
        <taxon>Salmonella</taxon>
    </lineage>
</organism>
<protein>
    <submittedName>
        <fullName evidence="6">LysR family transcriptional regulator</fullName>
    </submittedName>
</protein>
<proteinExistence type="inferred from homology"/>
<dbReference type="PROSITE" id="PS50931">
    <property type="entry name" value="HTH_LYSR"/>
    <property type="match status" value="1"/>
</dbReference>
<dbReference type="SUPFAM" id="SSF46785">
    <property type="entry name" value="Winged helix' DNA-binding domain"/>
    <property type="match status" value="1"/>
</dbReference>
<keyword evidence="4" id="KW-0804">Transcription</keyword>
<evidence type="ECO:0000256" key="2">
    <source>
        <dbReference type="ARBA" id="ARBA00023015"/>
    </source>
</evidence>
<evidence type="ECO:0000259" key="5">
    <source>
        <dbReference type="PROSITE" id="PS50931"/>
    </source>
</evidence>
<dbReference type="Pfam" id="PF03466">
    <property type="entry name" value="LysR_substrate"/>
    <property type="match status" value="1"/>
</dbReference>
<keyword evidence="2" id="KW-0805">Transcription regulation</keyword>
<dbReference type="SUPFAM" id="SSF53850">
    <property type="entry name" value="Periplasmic binding protein-like II"/>
    <property type="match status" value="1"/>
</dbReference>
<dbReference type="GO" id="GO:0003700">
    <property type="term" value="F:DNA-binding transcription factor activity"/>
    <property type="evidence" value="ECO:0007669"/>
    <property type="project" value="InterPro"/>
</dbReference>
<dbReference type="InterPro" id="IPR036390">
    <property type="entry name" value="WH_DNA-bd_sf"/>
</dbReference>
<dbReference type="InterPro" id="IPR000847">
    <property type="entry name" value="LysR_HTH_N"/>
</dbReference>
<dbReference type="Gene3D" id="1.10.10.10">
    <property type="entry name" value="Winged helix-like DNA-binding domain superfamily/Winged helix DNA-binding domain"/>
    <property type="match status" value="1"/>
</dbReference>
<dbReference type="FunFam" id="1.10.10.10:FF:000001">
    <property type="entry name" value="LysR family transcriptional regulator"/>
    <property type="match status" value="1"/>
</dbReference>
<dbReference type="PANTHER" id="PTHR30537">
    <property type="entry name" value="HTH-TYPE TRANSCRIPTIONAL REGULATOR"/>
    <property type="match status" value="1"/>
</dbReference>
<reference evidence="6" key="1">
    <citation type="submission" date="2018-07" db="EMBL/GenBank/DDBJ databases">
        <authorList>
            <consortium name="PulseNet: The National Subtyping Network for Foodborne Disease Surveillance"/>
            <person name="Tarr C.L."/>
            <person name="Trees E."/>
            <person name="Katz L.S."/>
            <person name="Carleton-Romer H.A."/>
            <person name="Stroika S."/>
            <person name="Kucerova Z."/>
            <person name="Roache K.F."/>
            <person name="Sabol A.L."/>
            <person name="Besser J."/>
            <person name="Gerner-Smidt P."/>
        </authorList>
    </citation>
    <scope>NUCLEOTIDE SEQUENCE</scope>
    <source>
        <strain evidence="6">PNUSAS006471</strain>
        <strain evidence="7">PNUSAS098709</strain>
    </source>
</reference>
<dbReference type="Gene3D" id="3.40.190.290">
    <property type="match status" value="1"/>
</dbReference>
<evidence type="ECO:0000256" key="3">
    <source>
        <dbReference type="ARBA" id="ARBA00023125"/>
    </source>
</evidence>
<dbReference type="GO" id="GO:0003677">
    <property type="term" value="F:DNA binding"/>
    <property type="evidence" value="ECO:0007669"/>
    <property type="project" value="UniProtKB-KW"/>
</dbReference>
<evidence type="ECO:0000313" key="7">
    <source>
        <dbReference type="EMBL" id="ECV3047440.1"/>
    </source>
</evidence>
<dbReference type="AlphaFoldDB" id="A0A5U8AFA8"/>
<keyword evidence="3" id="KW-0238">DNA-binding</keyword>
<dbReference type="EMBL" id="AAKTGI010000003">
    <property type="protein sequence ID" value="ECV3047440.1"/>
    <property type="molecule type" value="Genomic_DNA"/>
</dbReference>
<accession>A0A5U8AFA8</accession>
<gene>
    <name evidence="6" type="ORF">BVG37_08050</name>
    <name evidence="7" type="ORF">F2344_09600</name>
</gene>
<dbReference type="CDD" id="cd08422">
    <property type="entry name" value="PBP2_CrgA_like"/>
    <property type="match status" value="1"/>
</dbReference>
<dbReference type="Pfam" id="PF00126">
    <property type="entry name" value="HTH_1"/>
    <property type="match status" value="1"/>
</dbReference>
<dbReference type="InterPro" id="IPR005119">
    <property type="entry name" value="LysR_subst-bd"/>
</dbReference>